<evidence type="ECO:0000256" key="2">
    <source>
        <dbReference type="ARBA" id="ARBA00023239"/>
    </source>
</evidence>
<reference evidence="6 7" key="1">
    <citation type="submission" date="2015-11" db="EMBL/GenBank/DDBJ databases">
        <title>Draft Genome Sequence of the Strain BR 10423 (Rhizobium sp.) isolated from nodules of Mimosa pudica.</title>
        <authorList>
            <person name="Barauna A.C."/>
            <person name="Zilli J.E."/>
            <person name="Simoes-Araujo J.L."/>
            <person name="Reis V.M."/>
            <person name="James E.K."/>
            <person name="Reis F.B.Jr."/>
            <person name="Rouws L.F."/>
            <person name="Passos S.R."/>
            <person name="Gois S.R."/>
        </authorList>
    </citation>
    <scope>NUCLEOTIDE SEQUENCE [LARGE SCALE GENOMIC DNA]</scope>
    <source>
        <strain evidence="6 7">BR10423</strain>
    </source>
</reference>
<dbReference type="PANTHER" id="PTHR12128">
    <property type="entry name" value="DIHYDRODIPICOLINATE SYNTHASE"/>
    <property type="match status" value="1"/>
</dbReference>
<dbReference type="PIRSF" id="PIRSF001365">
    <property type="entry name" value="DHDPS"/>
    <property type="match status" value="1"/>
</dbReference>
<keyword evidence="2 3" id="KW-0456">Lyase</keyword>
<organism evidence="6 7">
    <name type="scientific">Rhizobium altiplani</name>
    <dbReference type="NCBI Taxonomy" id="1864509"/>
    <lineage>
        <taxon>Bacteria</taxon>
        <taxon>Pseudomonadati</taxon>
        <taxon>Pseudomonadota</taxon>
        <taxon>Alphaproteobacteria</taxon>
        <taxon>Hyphomicrobiales</taxon>
        <taxon>Rhizobiaceae</taxon>
        <taxon>Rhizobium/Agrobacterium group</taxon>
        <taxon>Rhizobium</taxon>
    </lineage>
</organism>
<accession>A0A120FRN6</accession>
<gene>
    <name evidence="6" type="ORF">AS026_00600</name>
</gene>
<dbReference type="EMBL" id="LNCD01000001">
    <property type="protein sequence ID" value="KWV60336.1"/>
    <property type="molecule type" value="Genomic_DNA"/>
</dbReference>
<evidence type="ECO:0000256" key="1">
    <source>
        <dbReference type="ARBA" id="ARBA00007592"/>
    </source>
</evidence>
<dbReference type="Proteomes" id="UP000068164">
    <property type="component" value="Unassembled WGS sequence"/>
</dbReference>
<dbReference type="CDD" id="cd00408">
    <property type="entry name" value="DHDPS-like"/>
    <property type="match status" value="1"/>
</dbReference>
<dbReference type="InterPro" id="IPR002220">
    <property type="entry name" value="DapA-like"/>
</dbReference>
<feature type="active site" description="Schiff-base intermediate with substrate" evidence="4">
    <location>
        <position position="162"/>
    </location>
</feature>
<evidence type="ECO:0000256" key="5">
    <source>
        <dbReference type="PIRSR" id="PIRSR001365-2"/>
    </source>
</evidence>
<dbReference type="GO" id="GO:0008840">
    <property type="term" value="F:4-hydroxy-tetrahydrodipicolinate synthase activity"/>
    <property type="evidence" value="ECO:0007669"/>
    <property type="project" value="TreeGrafter"/>
</dbReference>
<evidence type="ECO:0000313" key="6">
    <source>
        <dbReference type="EMBL" id="KWV60336.1"/>
    </source>
</evidence>
<name>A0A120FRN6_9HYPH</name>
<dbReference type="SUPFAM" id="SSF51569">
    <property type="entry name" value="Aldolase"/>
    <property type="match status" value="1"/>
</dbReference>
<dbReference type="AlphaFoldDB" id="A0A120FRN6"/>
<feature type="active site" description="Proton donor/acceptor" evidence="4">
    <location>
        <position position="134"/>
    </location>
</feature>
<evidence type="ECO:0000313" key="7">
    <source>
        <dbReference type="Proteomes" id="UP000068164"/>
    </source>
</evidence>
<keyword evidence="7" id="KW-1185">Reference proteome</keyword>
<proteinExistence type="inferred from homology"/>
<dbReference type="InterPro" id="IPR013785">
    <property type="entry name" value="Aldolase_TIM"/>
</dbReference>
<dbReference type="OrthoDB" id="9778880at2"/>
<dbReference type="Pfam" id="PF00701">
    <property type="entry name" value="DHDPS"/>
    <property type="match status" value="1"/>
</dbReference>
<evidence type="ECO:0000256" key="3">
    <source>
        <dbReference type="PIRNR" id="PIRNR001365"/>
    </source>
</evidence>
<dbReference type="PRINTS" id="PR00146">
    <property type="entry name" value="DHPICSNTHASE"/>
</dbReference>
<dbReference type="PANTHER" id="PTHR12128:SF66">
    <property type="entry name" value="4-HYDROXY-2-OXOGLUTARATE ALDOLASE, MITOCHONDRIAL"/>
    <property type="match status" value="1"/>
</dbReference>
<dbReference type="Gene3D" id="3.20.20.70">
    <property type="entry name" value="Aldolase class I"/>
    <property type="match status" value="1"/>
</dbReference>
<dbReference type="RefSeq" id="WP_062368319.1">
    <property type="nucleotide sequence ID" value="NZ_LNCD01000001.1"/>
</dbReference>
<comment type="caution">
    <text evidence="6">The sequence shown here is derived from an EMBL/GenBank/DDBJ whole genome shotgun (WGS) entry which is preliminary data.</text>
</comment>
<protein>
    <submittedName>
        <fullName evidence="6">4-hydroxy-tetrahydrodipicolinate synthase</fullName>
    </submittedName>
</protein>
<dbReference type="SMART" id="SM01130">
    <property type="entry name" value="DHDPS"/>
    <property type="match status" value="1"/>
</dbReference>
<feature type="binding site" evidence="5">
    <location>
        <position position="203"/>
    </location>
    <ligand>
        <name>pyruvate</name>
        <dbReference type="ChEBI" id="CHEBI:15361"/>
    </ligand>
</feature>
<feature type="binding site" evidence="5">
    <location>
        <position position="46"/>
    </location>
    <ligand>
        <name>pyruvate</name>
        <dbReference type="ChEBI" id="CHEBI:15361"/>
    </ligand>
</feature>
<sequence length="304" mass="32929">MKFEGIYTPAITPLDASGQIDRKAFAAVLESLIEAGVHGIIVGGSTGEYYAQTSQERFDLASHAKDVIANRLPLIIGTGATRTEDSVEYAKAAKEIGADAILVSTPPYALPTERENAVHALTIDRAANLPIMLYNYPARMGVVMGEEYFSRVGKSRNVVAIKESSGDMSNLHLLARKFPHIALSCGWDDQALEFFAWGARSWVCAGSNFLPKEHVALYEACVVERNFDKGRAIMAAMLPLMDFLECGKFVQSIKHGCEIIGLGAGSVRAPLRPLNSEEKRTLQTVVATLKRTVGQITSGANCHA</sequence>
<comment type="similarity">
    <text evidence="1 3">Belongs to the DapA family.</text>
</comment>
<dbReference type="GO" id="GO:0005829">
    <property type="term" value="C:cytosol"/>
    <property type="evidence" value="ECO:0007669"/>
    <property type="project" value="TreeGrafter"/>
</dbReference>
<evidence type="ECO:0000256" key="4">
    <source>
        <dbReference type="PIRSR" id="PIRSR001365-1"/>
    </source>
</evidence>